<dbReference type="GO" id="GO:0005886">
    <property type="term" value="C:plasma membrane"/>
    <property type="evidence" value="ECO:0007669"/>
    <property type="project" value="TreeGrafter"/>
</dbReference>
<evidence type="ECO:0000256" key="3">
    <source>
        <dbReference type="ARBA" id="ARBA00034247"/>
    </source>
</evidence>
<feature type="domain" description="GGDEF" evidence="5">
    <location>
        <begin position="203"/>
        <end position="331"/>
    </location>
</feature>
<evidence type="ECO:0000259" key="5">
    <source>
        <dbReference type="PROSITE" id="PS50887"/>
    </source>
</evidence>
<accession>A0A3E0DPV4</accession>
<protein>
    <recommendedName>
        <fullName evidence="2">diguanylate cyclase</fullName>
        <ecNumber evidence="2">2.7.7.65</ecNumber>
    </recommendedName>
</protein>
<dbReference type="EC" id="2.7.7.65" evidence="2"/>
<dbReference type="NCBIfam" id="TIGR00254">
    <property type="entry name" value="GGDEF"/>
    <property type="match status" value="1"/>
</dbReference>
<sequence length="331" mass="37867">MMLFSKKTNPLRISLLTGLSLLVGVLMGIYSPINLFYLDMPIIGVIEIMISLFSFYCFWCAKTGKAKVYQSYVLVFLTTFLIYLAAYSADIRALSFLWGLALPIVYYLMFGEKQGFYFTCLILLPSIYILFINSPSEEFISYRAIVNYTFAHFFIWFLCHLYEKQHNQDKIQLQIMAHNDALTGVKNRHALEKHFKRLEKNAIQANVLLVDIDFFKLVNDEFGHSVGDAVLIEVAKCLQSQTDEDAIYRLGGEEFVILLEKVSIEDSRKKAEQIRHAIEQHTFHSHDLHLHLTVSIGVAQSSLGNAMIDALHRADNKLYQAKNKGRNAVCA</sequence>
<dbReference type="PROSITE" id="PS50887">
    <property type="entry name" value="GGDEF"/>
    <property type="match status" value="1"/>
</dbReference>
<dbReference type="EMBL" id="QUNG01000003">
    <property type="protein sequence ID" value="REG84987.1"/>
    <property type="molecule type" value="Genomic_DNA"/>
</dbReference>
<dbReference type="InterPro" id="IPR048435">
    <property type="entry name" value="MASE6"/>
</dbReference>
<evidence type="ECO:0000313" key="6">
    <source>
        <dbReference type="EMBL" id="REG84987.1"/>
    </source>
</evidence>
<dbReference type="Gene3D" id="3.30.70.270">
    <property type="match status" value="1"/>
</dbReference>
<feature type="transmembrane region" description="Helical" evidence="4">
    <location>
        <begin position="140"/>
        <end position="162"/>
    </location>
</feature>
<comment type="caution">
    <text evidence="6">The sequence shown here is derived from an EMBL/GenBank/DDBJ whole genome shotgun (WGS) entry which is preliminary data.</text>
</comment>
<dbReference type="CDD" id="cd01949">
    <property type="entry name" value="GGDEF"/>
    <property type="match status" value="1"/>
</dbReference>
<feature type="transmembrane region" description="Helical" evidence="4">
    <location>
        <begin position="42"/>
        <end position="61"/>
    </location>
</feature>
<dbReference type="InterPro" id="IPR029787">
    <property type="entry name" value="Nucleotide_cyclase"/>
</dbReference>
<name>A0A3E0DPV4_9GAMM</name>
<dbReference type="Pfam" id="PF20966">
    <property type="entry name" value="MASE6"/>
    <property type="match status" value="1"/>
</dbReference>
<dbReference type="SMART" id="SM00267">
    <property type="entry name" value="GGDEF"/>
    <property type="match status" value="1"/>
</dbReference>
<dbReference type="GO" id="GO:1902201">
    <property type="term" value="P:negative regulation of bacterial-type flagellum-dependent cell motility"/>
    <property type="evidence" value="ECO:0007669"/>
    <property type="project" value="TreeGrafter"/>
</dbReference>
<proteinExistence type="predicted"/>
<feature type="transmembrane region" description="Helical" evidence="4">
    <location>
        <begin position="116"/>
        <end position="134"/>
    </location>
</feature>
<keyword evidence="4" id="KW-0812">Transmembrane</keyword>
<reference evidence="6 7" key="1">
    <citation type="submission" date="2018-08" db="EMBL/GenBank/DDBJ databases">
        <title>Genomic Encyclopedia of Type Strains, Phase III (KMG-III): the genomes of soil and plant-associated and newly described type strains.</title>
        <authorList>
            <person name="Whitman W."/>
        </authorList>
    </citation>
    <scope>NUCLEOTIDE SEQUENCE [LARGE SCALE GENOMIC DNA]</scope>
    <source>
        <strain evidence="6 7">CECT 7375</strain>
    </source>
</reference>
<comment type="cofactor">
    <cofactor evidence="1">
        <name>Mg(2+)</name>
        <dbReference type="ChEBI" id="CHEBI:18420"/>
    </cofactor>
</comment>
<keyword evidence="7" id="KW-1185">Reference proteome</keyword>
<feature type="transmembrane region" description="Helical" evidence="4">
    <location>
        <begin position="68"/>
        <end position="85"/>
    </location>
</feature>
<dbReference type="FunFam" id="3.30.70.270:FF:000001">
    <property type="entry name" value="Diguanylate cyclase domain protein"/>
    <property type="match status" value="1"/>
</dbReference>
<dbReference type="RefSeq" id="WP_115896863.1">
    <property type="nucleotide sequence ID" value="NZ_QUNG01000003.1"/>
</dbReference>
<organism evidence="6 7">
    <name type="scientific">Marinomonas pollencensis</name>
    <dbReference type="NCBI Taxonomy" id="491954"/>
    <lineage>
        <taxon>Bacteria</taxon>
        <taxon>Pseudomonadati</taxon>
        <taxon>Pseudomonadota</taxon>
        <taxon>Gammaproteobacteria</taxon>
        <taxon>Oceanospirillales</taxon>
        <taxon>Oceanospirillaceae</taxon>
        <taxon>Marinomonas</taxon>
    </lineage>
</organism>
<feature type="transmembrane region" description="Helical" evidence="4">
    <location>
        <begin position="91"/>
        <end position="109"/>
    </location>
</feature>
<dbReference type="SUPFAM" id="SSF55073">
    <property type="entry name" value="Nucleotide cyclase"/>
    <property type="match status" value="1"/>
</dbReference>
<dbReference type="InterPro" id="IPR000160">
    <property type="entry name" value="GGDEF_dom"/>
</dbReference>
<feature type="transmembrane region" description="Helical" evidence="4">
    <location>
        <begin position="12"/>
        <end position="30"/>
    </location>
</feature>
<dbReference type="PANTHER" id="PTHR45138:SF9">
    <property type="entry name" value="DIGUANYLATE CYCLASE DGCM-RELATED"/>
    <property type="match status" value="1"/>
</dbReference>
<keyword evidence="4" id="KW-1133">Transmembrane helix</keyword>
<comment type="catalytic activity">
    <reaction evidence="3">
        <text>2 GTP = 3',3'-c-di-GMP + 2 diphosphate</text>
        <dbReference type="Rhea" id="RHEA:24898"/>
        <dbReference type="ChEBI" id="CHEBI:33019"/>
        <dbReference type="ChEBI" id="CHEBI:37565"/>
        <dbReference type="ChEBI" id="CHEBI:58805"/>
        <dbReference type="EC" id="2.7.7.65"/>
    </reaction>
</comment>
<dbReference type="InterPro" id="IPR043128">
    <property type="entry name" value="Rev_trsase/Diguanyl_cyclase"/>
</dbReference>
<dbReference type="OrthoDB" id="9812260at2"/>
<dbReference type="Proteomes" id="UP000256542">
    <property type="component" value="Unassembled WGS sequence"/>
</dbReference>
<dbReference type="InterPro" id="IPR050469">
    <property type="entry name" value="Diguanylate_Cyclase"/>
</dbReference>
<dbReference type="Pfam" id="PF00990">
    <property type="entry name" value="GGDEF"/>
    <property type="match status" value="1"/>
</dbReference>
<dbReference type="AlphaFoldDB" id="A0A3E0DPV4"/>
<evidence type="ECO:0000313" key="7">
    <source>
        <dbReference type="Proteomes" id="UP000256542"/>
    </source>
</evidence>
<evidence type="ECO:0000256" key="4">
    <source>
        <dbReference type="SAM" id="Phobius"/>
    </source>
</evidence>
<evidence type="ECO:0000256" key="2">
    <source>
        <dbReference type="ARBA" id="ARBA00012528"/>
    </source>
</evidence>
<dbReference type="GO" id="GO:0043709">
    <property type="term" value="P:cell adhesion involved in single-species biofilm formation"/>
    <property type="evidence" value="ECO:0007669"/>
    <property type="project" value="TreeGrafter"/>
</dbReference>
<keyword evidence="4" id="KW-0472">Membrane</keyword>
<dbReference type="PANTHER" id="PTHR45138">
    <property type="entry name" value="REGULATORY COMPONENTS OF SENSORY TRANSDUCTION SYSTEM"/>
    <property type="match status" value="1"/>
</dbReference>
<dbReference type="GO" id="GO:0052621">
    <property type="term" value="F:diguanylate cyclase activity"/>
    <property type="evidence" value="ECO:0007669"/>
    <property type="project" value="UniProtKB-EC"/>
</dbReference>
<evidence type="ECO:0000256" key="1">
    <source>
        <dbReference type="ARBA" id="ARBA00001946"/>
    </source>
</evidence>
<gene>
    <name evidence="6" type="ORF">DFP81_103186</name>
</gene>